<protein>
    <submittedName>
        <fullName evidence="2">ATP-dependent DNA helicase</fullName>
    </submittedName>
</protein>
<keyword evidence="2" id="KW-0378">Hydrolase</keyword>
<keyword evidence="2" id="KW-0347">Helicase</keyword>
<dbReference type="EMBL" id="VUJU01004903">
    <property type="protein sequence ID" value="KAF0752880.1"/>
    <property type="molecule type" value="Genomic_DNA"/>
</dbReference>
<dbReference type="AlphaFoldDB" id="A0A6G0YC49"/>
<dbReference type="Proteomes" id="UP000478052">
    <property type="component" value="Unassembled WGS sequence"/>
</dbReference>
<name>A0A6G0YC49_APHCR</name>
<keyword evidence="2" id="KW-0067">ATP-binding</keyword>
<evidence type="ECO:0000313" key="3">
    <source>
        <dbReference type="Proteomes" id="UP000478052"/>
    </source>
</evidence>
<gene>
    <name evidence="2" type="ORF">FWK35_00019062</name>
</gene>
<organism evidence="2 3">
    <name type="scientific">Aphis craccivora</name>
    <name type="common">Cowpea aphid</name>
    <dbReference type="NCBI Taxonomy" id="307492"/>
    <lineage>
        <taxon>Eukaryota</taxon>
        <taxon>Metazoa</taxon>
        <taxon>Ecdysozoa</taxon>
        <taxon>Arthropoda</taxon>
        <taxon>Hexapoda</taxon>
        <taxon>Insecta</taxon>
        <taxon>Pterygota</taxon>
        <taxon>Neoptera</taxon>
        <taxon>Paraneoptera</taxon>
        <taxon>Hemiptera</taxon>
        <taxon>Sternorrhyncha</taxon>
        <taxon>Aphidomorpha</taxon>
        <taxon>Aphidoidea</taxon>
        <taxon>Aphididae</taxon>
        <taxon>Aphidini</taxon>
        <taxon>Aphis</taxon>
        <taxon>Aphis</taxon>
    </lineage>
</organism>
<reference evidence="2 3" key="1">
    <citation type="submission" date="2019-08" db="EMBL/GenBank/DDBJ databases">
        <title>Whole genome of Aphis craccivora.</title>
        <authorList>
            <person name="Voronova N.V."/>
            <person name="Shulinski R.S."/>
            <person name="Bandarenka Y.V."/>
            <person name="Zhorov D.G."/>
            <person name="Warner D."/>
        </authorList>
    </citation>
    <scope>NUCLEOTIDE SEQUENCE [LARGE SCALE GENOMIC DNA]</scope>
    <source>
        <strain evidence="2">180601</strain>
        <tissue evidence="2">Whole Body</tissue>
    </source>
</reference>
<feature type="domain" description="Helitron helicase-like" evidence="1">
    <location>
        <begin position="47"/>
        <end position="175"/>
    </location>
</feature>
<dbReference type="OrthoDB" id="416437at2759"/>
<dbReference type="Pfam" id="PF14214">
    <property type="entry name" value="Helitron_like_N"/>
    <property type="match status" value="1"/>
</dbReference>
<sequence>MLGSDLRFQRNDYLFYALSMFEYKRIKATIQVCLKKLVGPDGKIEVLHLIIKALRGSSAYWSTALNECLSKIRSLGPPTYFISCSCNDLYWIDMRTALLIADGRANVNPHSLSTQEVQQLIEKYPITVSCHFMIRIKALMKYIRNNEHIFGGNVEDFWWCIEFQNRESPHVHMIIWIENHPSFDTPEGIATLDLVATCEMPAQDDEIYELVKMSDSSLQCDLSKESYHNGMSIQLSKTGQGRSKGKQLQPRAFENVERHVTLWLK</sequence>
<evidence type="ECO:0000313" key="2">
    <source>
        <dbReference type="EMBL" id="KAF0752880.1"/>
    </source>
</evidence>
<keyword evidence="3" id="KW-1185">Reference proteome</keyword>
<comment type="caution">
    <text evidence="2">The sequence shown here is derived from an EMBL/GenBank/DDBJ whole genome shotgun (WGS) entry which is preliminary data.</text>
</comment>
<accession>A0A6G0YC49</accession>
<dbReference type="GO" id="GO:0004386">
    <property type="term" value="F:helicase activity"/>
    <property type="evidence" value="ECO:0007669"/>
    <property type="project" value="UniProtKB-KW"/>
</dbReference>
<dbReference type="InterPro" id="IPR025476">
    <property type="entry name" value="Helitron_helicase-like"/>
</dbReference>
<proteinExistence type="predicted"/>
<evidence type="ECO:0000259" key="1">
    <source>
        <dbReference type="Pfam" id="PF14214"/>
    </source>
</evidence>
<keyword evidence="2" id="KW-0547">Nucleotide-binding</keyword>